<reference evidence="1" key="1">
    <citation type="submission" date="2013-10" db="EMBL/GenBank/DDBJ databases">
        <title>Genomic analysis of the causative agents of coccidiosis in chickens.</title>
        <authorList>
            <person name="Reid A.J."/>
            <person name="Blake D."/>
            <person name="Billington K."/>
            <person name="Browne H."/>
            <person name="Dunn M."/>
            <person name="Hung S."/>
            <person name="Kawahara F."/>
            <person name="Miranda-Saavedra D."/>
            <person name="Mourier T."/>
            <person name="Nagra H."/>
            <person name="Otto T.D."/>
            <person name="Rawlings N."/>
            <person name="Sanchez A."/>
            <person name="Sanders M."/>
            <person name="Subramaniam C."/>
            <person name="Tay Y."/>
            <person name="Dear P."/>
            <person name="Doerig C."/>
            <person name="Gruber A."/>
            <person name="Parkinson J."/>
            <person name="Shirley M."/>
            <person name="Wan K.L."/>
            <person name="Berriman M."/>
            <person name="Tomley F."/>
            <person name="Pain A."/>
        </authorList>
    </citation>
    <scope>NUCLEOTIDE SEQUENCE [LARGE SCALE GENOMIC DNA]</scope>
    <source>
        <strain evidence="1">Houghton</strain>
    </source>
</reference>
<gene>
    <name evidence="1" type="ORF">EBH_0052330</name>
</gene>
<accession>U6LRI0</accession>
<name>U6LRI0_9EIME</name>
<organism evidence="1 2">
    <name type="scientific">Eimeria brunetti</name>
    <dbReference type="NCBI Taxonomy" id="51314"/>
    <lineage>
        <taxon>Eukaryota</taxon>
        <taxon>Sar</taxon>
        <taxon>Alveolata</taxon>
        <taxon>Apicomplexa</taxon>
        <taxon>Conoidasida</taxon>
        <taxon>Coccidia</taxon>
        <taxon>Eucoccidiorida</taxon>
        <taxon>Eimeriorina</taxon>
        <taxon>Eimeriidae</taxon>
        <taxon>Eimeria</taxon>
    </lineage>
</organism>
<keyword evidence="2" id="KW-1185">Reference proteome</keyword>
<sequence length="261" mass="28946">MNASVCAGVKVALIRQVAEMGDAFDLLRKWLTCSEHKIRFYEQGYKWSSQQEEEELDKIEELQRAIRVAEAAARSSYISHRAFLLGQQLKAGAISPSQKEVYAFLKCTLDRFGWLFGETEPSHPKSEENIEDSFGRLTGDEIAVGVRREVMYPFGAGLLGAQGTPPTGKILKHLLSAISVGPLPLPVSLMLFPMSPFLVPVLSLWLSTTVDKLVECRTRLRDLKMQCALNQASADWRFFNINAPTAPAEGAERANEKGDAS</sequence>
<evidence type="ECO:0000313" key="1">
    <source>
        <dbReference type="EMBL" id="CDJ52766.1"/>
    </source>
</evidence>
<evidence type="ECO:0000313" key="2">
    <source>
        <dbReference type="Proteomes" id="UP000030750"/>
    </source>
</evidence>
<reference evidence="1" key="2">
    <citation type="submission" date="2013-10" db="EMBL/GenBank/DDBJ databases">
        <authorList>
            <person name="Aslett M."/>
        </authorList>
    </citation>
    <scope>NUCLEOTIDE SEQUENCE [LARGE SCALE GENOMIC DNA]</scope>
    <source>
        <strain evidence="1">Houghton</strain>
    </source>
</reference>
<protein>
    <submittedName>
        <fullName evidence="1">Uncharacterized protein</fullName>
    </submittedName>
</protein>
<dbReference type="AlphaFoldDB" id="U6LRI0"/>
<dbReference type="VEuPathDB" id="ToxoDB:EBH_0052330"/>
<proteinExistence type="predicted"/>
<dbReference type="EMBL" id="HG713189">
    <property type="protein sequence ID" value="CDJ52766.1"/>
    <property type="molecule type" value="Genomic_DNA"/>
</dbReference>
<dbReference type="Proteomes" id="UP000030750">
    <property type="component" value="Unassembled WGS sequence"/>
</dbReference>